<dbReference type="Pfam" id="PF00621">
    <property type="entry name" value="RhoGEF"/>
    <property type="match status" value="1"/>
</dbReference>
<dbReference type="Gene3D" id="1.20.1270.60">
    <property type="entry name" value="Arfaptin homology (AH) domain/BAR domain"/>
    <property type="match status" value="1"/>
</dbReference>
<dbReference type="GO" id="GO:0031991">
    <property type="term" value="P:regulation of actomyosin contractile ring contraction"/>
    <property type="evidence" value="ECO:0007669"/>
    <property type="project" value="TreeGrafter"/>
</dbReference>
<evidence type="ECO:0000256" key="1">
    <source>
        <dbReference type="SAM" id="MobiDB-lite"/>
    </source>
</evidence>
<dbReference type="SMART" id="SM00325">
    <property type="entry name" value="RhoGEF"/>
    <property type="match status" value="1"/>
</dbReference>
<feature type="compositionally biased region" description="Low complexity" evidence="1">
    <location>
        <begin position="1424"/>
        <end position="1434"/>
    </location>
</feature>
<feature type="domain" description="DH" evidence="2">
    <location>
        <begin position="709"/>
        <end position="1011"/>
    </location>
</feature>
<dbReference type="Gene3D" id="1.20.900.10">
    <property type="entry name" value="Dbl homology (DH) domain"/>
    <property type="match status" value="1"/>
</dbReference>
<dbReference type="GO" id="GO:0032955">
    <property type="term" value="P:regulation of division septum assembly"/>
    <property type="evidence" value="ECO:0007669"/>
    <property type="project" value="TreeGrafter"/>
</dbReference>
<comment type="caution">
    <text evidence="3">The sequence shown here is derived from an EMBL/GenBank/DDBJ whole genome shotgun (WGS) entry which is preliminary data.</text>
</comment>
<dbReference type="InterPro" id="IPR027267">
    <property type="entry name" value="AH/BAR_dom_sf"/>
</dbReference>
<feature type="region of interest" description="Disordered" evidence="1">
    <location>
        <begin position="347"/>
        <end position="384"/>
    </location>
</feature>
<dbReference type="SUPFAM" id="SSF48065">
    <property type="entry name" value="DBL homology domain (DH-domain)"/>
    <property type="match status" value="1"/>
</dbReference>
<protein>
    <recommendedName>
        <fullName evidence="2">DH domain-containing protein</fullName>
    </recommendedName>
</protein>
<feature type="compositionally biased region" description="Low complexity" evidence="1">
    <location>
        <begin position="554"/>
        <end position="565"/>
    </location>
</feature>
<dbReference type="OrthoDB" id="10256089at2759"/>
<dbReference type="GO" id="GO:0005085">
    <property type="term" value="F:guanyl-nucleotide exchange factor activity"/>
    <property type="evidence" value="ECO:0007669"/>
    <property type="project" value="InterPro"/>
</dbReference>
<dbReference type="Proteomes" id="UP000620104">
    <property type="component" value="Unassembled WGS sequence"/>
</dbReference>
<feature type="compositionally biased region" description="Low complexity" evidence="1">
    <location>
        <begin position="683"/>
        <end position="694"/>
    </location>
</feature>
<dbReference type="InterPro" id="IPR051492">
    <property type="entry name" value="Dynamin-Rho_GEF"/>
</dbReference>
<gene>
    <name evidence="3" type="ORF">NliqN6_3763</name>
</gene>
<proteinExistence type="predicted"/>
<organism evidence="3 4">
    <name type="scientific">Naganishia liquefaciens</name>
    <dbReference type="NCBI Taxonomy" id="104408"/>
    <lineage>
        <taxon>Eukaryota</taxon>
        <taxon>Fungi</taxon>
        <taxon>Dikarya</taxon>
        <taxon>Basidiomycota</taxon>
        <taxon>Agaricomycotina</taxon>
        <taxon>Tremellomycetes</taxon>
        <taxon>Filobasidiales</taxon>
        <taxon>Filobasidiaceae</taxon>
        <taxon>Naganishia</taxon>
    </lineage>
</organism>
<keyword evidence="4" id="KW-1185">Reference proteome</keyword>
<name>A0A8H3TTQ8_9TREE</name>
<feature type="region of interest" description="Disordered" evidence="1">
    <location>
        <begin position="1364"/>
        <end position="1396"/>
    </location>
</feature>
<feature type="compositionally biased region" description="Polar residues" evidence="1">
    <location>
        <begin position="1384"/>
        <end position="1396"/>
    </location>
</feature>
<evidence type="ECO:0000313" key="3">
    <source>
        <dbReference type="EMBL" id="GHJ87361.1"/>
    </source>
</evidence>
<sequence length="1603" mass="173523">MASSPSRLPVPVHQSRAPVALGSAMPPVASSGMTASPSMPLVTVRASGHASDSTANQALLPEGVATTTPTFQIDTLVSEGNNGSRSIWRDAVIDDQAWGKIERLRTRRVYSEGSSRPNPPVPASTSHVASSPKLDPPRRLDVDISPSRSSRPTFTHGSLTGVAPSSATSVERVRRLPEFQHNAGSAGKRDQSAKNASTEPKSLVGSRNTLYTFNDGPERLPVPGSPKRNSTLTGELRANAETSPPRTQYPARSKLVSSDSDHGISLLALGFQESKGFQESNATAKNAIGPGSSPLRRNRRVAEDPTTTALRLQELADYAAHHPRDVTFLRAEAPGQRTRSTVQIASNQFQSQETPSTDNANVTGGLPALPREIAPNSPEIRDTQDSGYALPRIPDFNHNVTTAQKRHQPSLRLVSMPNAPLFHAPGIEISARSPGSGGSPPIPAKNPLRKRSSAGTATVGGRASAPGLPSISTCNVASDIHGETSNADLQVSAASSSESTGPPPKIVTQTSRGLSGPGCTTNESLLVLSPDQLHPCEDDRQRSPFAAADGTADSLTSGSGTSILGFTAPPAKRLPDPPIDCSPALSDLSTDTSRLEHVCEAFPELTSSHHTVNLKVPAEETTGIKPTKSPSCPSFPVISANQISTAKTDRNRKLLVKPIPLGLNIDEPSSGTHSRHNTSHMRSQSNPSSPANSNIDGSLSASVSGRMSKRAHLIHEIVNTERLYAQDLALVRDAYLSHVRPSSHHSTTSSNASKNGGFSLDSRHTAYTFDTAGTNATSLDSPARSNTGDLAKLSPNAISETKNVIGSVSARLDSARSDGSCNSLATANARADRNTRRTTIPVLTDVMSAADVKTVFLNMEQLATFSDSLASSLENAIGDGSGLEPIISENASTHEIVVDRLGAVFQAAIPQIRLLYTFYCSRSGQADVRLAELMRDPTIAKTLQNRWDSIQPFTHAWDLASMLIKPVQRIMKYPMLFKELLAATTPAHPDYFNLKQAAASASSVADDINEVKRRKDLVEKAISRGQGHKNANGTSPTTPVYKEARLSFKLTKRFSKNKEKEKERASPLVGSLSHLILSPASEAEVTKSIRLLESSKTCVQQLGEEIERFPEIVRHYWFTQLNVATAWHQAYTLDTTDMIDRRLQVYRNMMELILKYPYVKLNKDIKYKVMPVLSVLHKMTVNPLAVVGRLMSRMGYYKRVQTALAHNETKNLDKDTIQNAEEYVSLHAQLLEELPLFLEGMEKLLEILLGAFSLAQKDYYNGMQAHIKRFFYTVKLPVWGGNADVNDRTHEHPESGPGSVPDGTTIMRIWYNAWTPEQEGIQTLGLVSGTGSSANSVRLAEMGASHSSLTLPVSQTSGLIRPASRNATRASLSRNSSFASSISKTNRARSSSLLAPTSSEQFRLPIENAASASRPYLRHNRTQSTSSVNLSGSSGAMQSHVNLNRPITQRLTGDVIDTVKETPTNNSQRPEAQHGPATTPLAEIREVTRMEPPSYEIYAGQDQNVVMTSIPDAKWDVAELLYRCVCVANFRVFSHVRYERLPFLTIDEGDIIDILYEVGRVDELTDIPIHVGVDDDGLLVARTASKRVGLILCSFLEPLGRTI</sequence>
<evidence type="ECO:0000313" key="4">
    <source>
        <dbReference type="Proteomes" id="UP000620104"/>
    </source>
</evidence>
<dbReference type="PROSITE" id="PS50010">
    <property type="entry name" value="DH_2"/>
    <property type="match status" value="1"/>
</dbReference>
<dbReference type="PANTHER" id="PTHR22834">
    <property type="entry name" value="NUCLEAR FUSION PROTEIN FUS2"/>
    <property type="match status" value="1"/>
</dbReference>
<feature type="region of interest" description="Disordered" evidence="1">
    <location>
        <begin position="488"/>
        <end position="587"/>
    </location>
</feature>
<dbReference type="PANTHER" id="PTHR22834:SF20">
    <property type="entry name" value="SH3 DOMAIN-CONTAINING PROTEIN"/>
    <property type="match status" value="1"/>
</dbReference>
<accession>A0A8H3TTQ8</accession>
<feature type="region of interest" description="Disordered" evidence="1">
    <location>
        <begin position="1460"/>
        <end position="1479"/>
    </location>
</feature>
<feature type="compositionally biased region" description="Polar residues" evidence="1">
    <location>
        <begin position="146"/>
        <end position="169"/>
    </location>
</feature>
<evidence type="ECO:0000259" key="2">
    <source>
        <dbReference type="PROSITE" id="PS50010"/>
    </source>
</evidence>
<dbReference type="SUPFAM" id="SSF103657">
    <property type="entry name" value="BAR/IMD domain-like"/>
    <property type="match status" value="1"/>
</dbReference>
<feature type="region of interest" description="Disordered" evidence="1">
    <location>
        <begin position="661"/>
        <end position="703"/>
    </location>
</feature>
<feature type="compositionally biased region" description="Polar residues" evidence="1">
    <location>
        <begin position="1461"/>
        <end position="1470"/>
    </location>
</feature>
<dbReference type="InterPro" id="IPR000219">
    <property type="entry name" value="DH_dom"/>
</dbReference>
<feature type="compositionally biased region" description="Polar residues" evidence="1">
    <location>
        <begin position="507"/>
        <end position="524"/>
    </location>
</feature>
<feature type="compositionally biased region" description="Polar residues" evidence="1">
    <location>
        <begin position="347"/>
        <end position="362"/>
    </location>
</feature>
<feature type="region of interest" description="Disordered" evidence="1">
    <location>
        <begin position="427"/>
        <end position="470"/>
    </location>
</feature>
<feature type="compositionally biased region" description="Polar residues" evidence="1">
    <location>
        <begin position="488"/>
        <end position="500"/>
    </location>
</feature>
<dbReference type="GO" id="GO:0005737">
    <property type="term" value="C:cytoplasm"/>
    <property type="evidence" value="ECO:0007669"/>
    <property type="project" value="TreeGrafter"/>
</dbReference>
<dbReference type="EMBL" id="BLZA01000021">
    <property type="protein sequence ID" value="GHJ87361.1"/>
    <property type="molecule type" value="Genomic_DNA"/>
</dbReference>
<feature type="region of interest" description="Disordered" evidence="1">
    <location>
        <begin position="109"/>
        <end position="256"/>
    </location>
</feature>
<feature type="compositionally biased region" description="Polar residues" evidence="1">
    <location>
        <begin position="193"/>
        <end position="212"/>
    </location>
</feature>
<reference evidence="3" key="1">
    <citation type="submission" date="2020-07" db="EMBL/GenBank/DDBJ databases">
        <title>Draft Genome Sequence of a Deep-Sea Yeast, Naganishia (Cryptococcus) liquefaciens strain N6.</title>
        <authorList>
            <person name="Han Y.W."/>
            <person name="Kajitani R."/>
            <person name="Morimoto H."/>
            <person name="Parhat M."/>
            <person name="Tsubouchi H."/>
            <person name="Bakenova O."/>
            <person name="Ogata M."/>
            <person name="Argunhan B."/>
            <person name="Aoki R."/>
            <person name="Kajiwara S."/>
            <person name="Itoh T."/>
            <person name="Iwasaki H."/>
        </authorList>
    </citation>
    <scope>NUCLEOTIDE SEQUENCE</scope>
    <source>
        <strain evidence="3">N6</strain>
    </source>
</reference>
<feature type="compositionally biased region" description="Low complexity" evidence="1">
    <location>
        <begin position="1371"/>
        <end position="1383"/>
    </location>
</feature>
<feature type="region of interest" description="Disordered" evidence="1">
    <location>
        <begin position="1413"/>
        <end position="1438"/>
    </location>
</feature>
<feature type="region of interest" description="Disordered" evidence="1">
    <location>
        <begin position="281"/>
        <end position="305"/>
    </location>
</feature>
<dbReference type="InterPro" id="IPR035899">
    <property type="entry name" value="DBL_dom_sf"/>
</dbReference>